<protein>
    <submittedName>
        <fullName evidence="1">Uncharacterized protein</fullName>
    </submittedName>
</protein>
<name>A0A328C8J5_9DELT</name>
<dbReference type="EMBL" id="QHKO01000003">
    <property type="protein sequence ID" value="RAL22990.1"/>
    <property type="molecule type" value="Genomic_DNA"/>
</dbReference>
<reference evidence="1 2" key="1">
    <citation type="submission" date="2018-05" db="EMBL/GenBank/DDBJ databases">
        <title>Lujinxingia marina gen. nov. sp. nov., a new facultative anaerobic member of the class Deltaproteobacteria, and proposal of Lujinxingaceae fam. nov.</title>
        <authorList>
            <person name="Li C.-M."/>
        </authorList>
    </citation>
    <scope>NUCLEOTIDE SEQUENCE [LARGE SCALE GENOMIC DNA]</scope>
    <source>
        <strain evidence="1 2">B210</strain>
    </source>
</reference>
<comment type="caution">
    <text evidence="1">The sequence shown here is derived from an EMBL/GenBank/DDBJ whole genome shotgun (WGS) entry which is preliminary data.</text>
</comment>
<organism evidence="1 2">
    <name type="scientific">Lujinxingia litoralis</name>
    <dbReference type="NCBI Taxonomy" id="2211119"/>
    <lineage>
        <taxon>Bacteria</taxon>
        <taxon>Deltaproteobacteria</taxon>
        <taxon>Bradymonadales</taxon>
        <taxon>Lujinxingiaceae</taxon>
        <taxon>Lujinxingia</taxon>
    </lineage>
</organism>
<dbReference type="Proteomes" id="UP000249169">
    <property type="component" value="Unassembled WGS sequence"/>
</dbReference>
<dbReference type="AlphaFoldDB" id="A0A328C8J5"/>
<keyword evidence="2" id="KW-1185">Reference proteome</keyword>
<gene>
    <name evidence="1" type="ORF">DL240_08860</name>
</gene>
<evidence type="ECO:0000313" key="2">
    <source>
        <dbReference type="Proteomes" id="UP000249169"/>
    </source>
</evidence>
<proteinExistence type="predicted"/>
<evidence type="ECO:0000313" key="1">
    <source>
        <dbReference type="EMBL" id="RAL22990.1"/>
    </source>
</evidence>
<accession>A0A328C8J5</accession>
<sequence>MDNASTCAKIKRVWEADCSHTNILPDPITEIDLNRERYNLCTLALLFIALTCRHLDQPGVTVIKLSINENCDILFANRNILTQCRHLKIQLNNIIVDVKRLTKYGNISPRLVQRFIKIVIRGQ</sequence>